<dbReference type="SUPFAM" id="SSF56176">
    <property type="entry name" value="FAD-binding/transporter-associated domain-like"/>
    <property type="match status" value="1"/>
</dbReference>
<dbReference type="PROSITE" id="PS51387">
    <property type="entry name" value="FAD_PCMH"/>
    <property type="match status" value="1"/>
</dbReference>
<accession>A0A1L9R4R5</accession>
<keyword evidence="2" id="KW-0285">Flavoprotein</keyword>
<dbReference type="AlphaFoldDB" id="A0A1L9R4R5"/>
<dbReference type="Gene3D" id="3.30.465.10">
    <property type="match status" value="1"/>
</dbReference>
<proteinExistence type="inferred from homology"/>
<evidence type="ECO:0000256" key="4">
    <source>
        <dbReference type="ARBA" id="ARBA00023002"/>
    </source>
</evidence>
<protein>
    <recommendedName>
        <fullName evidence="5">FAD-binding PCMH-type domain-containing protein</fullName>
    </recommendedName>
</protein>
<dbReference type="InterPro" id="IPR016166">
    <property type="entry name" value="FAD-bd_PCMH"/>
</dbReference>
<evidence type="ECO:0000256" key="1">
    <source>
        <dbReference type="ARBA" id="ARBA00005466"/>
    </source>
</evidence>
<organism evidence="6 7">
    <name type="scientific">Aspergillus wentii DTO 134E9</name>
    <dbReference type="NCBI Taxonomy" id="1073089"/>
    <lineage>
        <taxon>Eukaryota</taxon>
        <taxon>Fungi</taxon>
        <taxon>Dikarya</taxon>
        <taxon>Ascomycota</taxon>
        <taxon>Pezizomycotina</taxon>
        <taxon>Eurotiomycetes</taxon>
        <taxon>Eurotiomycetidae</taxon>
        <taxon>Eurotiales</taxon>
        <taxon>Aspergillaceae</taxon>
        <taxon>Aspergillus</taxon>
        <taxon>Aspergillus subgen. Cremei</taxon>
    </lineage>
</organism>
<dbReference type="GeneID" id="63755165"/>
<evidence type="ECO:0000259" key="5">
    <source>
        <dbReference type="PROSITE" id="PS51387"/>
    </source>
</evidence>
<dbReference type="PANTHER" id="PTHR42973">
    <property type="entry name" value="BINDING OXIDOREDUCTASE, PUTATIVE (AFU_ORTHOLOGUE AFUA_1G17690)-RELATED"/>
    <property type="match status" value="1"/>
</dbReference>
<dbReference type="InterPro" id="IPR036318">
    <property type="entry name" value="FAD-bd_PCMH-like_sf"/>
</dbReference>
<dbReference type="GO" id="GO:0071949">
    <property type="term" value="F:FAD binding"/>
    <property type="evidence" value="ECO:0007669"/>
    <property type="project" value="InterPro"/>
</dbReference>
<evidence type="ECO:0000256" key="2">
    <source>
        <dbReference type="ARBA" id="ARBA00022630"/>
    </source>
</evidence>
<keyword evidence="4" id="KW-0560">Oxidoreductase</keyword>
<keyword evidence="7" id="KW-1185">Reference proteome</keyword>
<dbReference type="InterPro" id="IPR006094">
    <property type="entry name" value="Oxid_FAD_bind_N"/>
</dbReference>
<feature type="domain" description="FAD-binding PCMH-type" evidence="5">
    <location>
        <begin position="39"/>
        <end position="212"/>
    </location>
</feature>
<dbReference type="STRING" id="1073089.A0A1L9R4R5"/>
<gene>
    <name evidence="6" type="ORF">ASPWEDRAFT_733609</name>
</gene>
<keyword evidence="3" id="KW-0274">FAD</keyword>
<evidence type="ECO:0000256" key="3">
    <source>
        <dbReference type="ARBA" id="ARBA00022827"/>
    </source>
</evidence>
<dbReference type="EMBL" id="KV878218">
    <property type="protein sequence ID" value="OJJ29910.1"/>
    <property type="molecule type" value="Genomic_DNA"/>
</dbReference>
<name>A0A1L9R4R5_ASPWE</name>
<comment type="similarity">
    <text evidence="1">Belongs to the oxygen-dependent FAD-linked oxidoreductase family.</text>
</comment>
<dbReference type="Pfam" id="PF01565">
    <property type="entry name" value="FAD_binding_4"/>
    <property type="match status" value="1"/>
</dbReference>
<evidence type="ECO:0000313" key="7">
    <source>
        <dbReference type="Proteomes" id="UP000184383"/>
    </source>
</evidence>
<dbReference type="VEuPathDB" id="FungiDB:ASPWEDRAFT_733609"/>
<dbReference type="Proteomes" id="UP000184383">
    <property type="component" value="Unassembled WGS sequence"/>
</dbReference>
<dbReference type="PANTHER" id="PTHR42973:SF53">
    <property type="entry name" value="FAD-BINDING PCMH-TYPE DOMAIN-CONTAINING PROTEIN-RELATED"/>
    <property type="match status" value="1"/>
</dbReference>
<dbReference type="InterPro" id="IPR050416">
    <property type="entry name" value="FAD-linked_Oxidoreductase"/>
</dbReference>
<dbReference type="GO" id="GO:0016491">
    <property type="term" value="F:oxidoreductase activity"/>
    <property type="evidence" value="ECO:0007669"/>
    <property type="project" value="UniProtKB-KW"/>
</dbReference>
<evidence type="ECO:0000313" key="6">
    <source>
        <dbReference type="EMBL" id="OJJ29910.1"/>
    </source>
</evidence>
<sequence length="483" mass="53249">MRWKGQIEAQKWPGISQLKQRIFELKISRLDIDFYTANAHLNPACVFQPTTPEQLAEGIKTLVKDETLFAFRGGGHMPIPGYNNINSTGVLITSAGLNQLEIGPDNATVNVGPGNVWTDVYKYLEPYGKSVVGGRLGVVGVPGYIIGGGVSFFGNEYGWASAMVNSFTAVLADGSIVKATAHNEYSDLFWALRGGGNAFALVTNFEIRTVPSAKVMVGMATFSDEVTSTQFLDGLYEFGINGSNDPKAAAIPLVEYISGADKPTYTSFLFYNGDDEDPAALKGLSSLPTSKNTFQHRSMYQWSTEMDSEVKLAYNLKQRFWVLPTYVNRTAISIIHDTFTEATKNFDPGLGFYILGLAIMPVPKTFFSASQVNGGDPQAIDPNSGPHIWVEESFSYLGSWKDSDVDDFYQKVNANITTQLKEAGIPENEFFYLNDANKLQTDDVWAGYPKESVERLQKIRSKYDPDNVYTELLPGGWKVTDAN</sequence>
<dbReference type="OrthoDB" id="2151789at2759"/>
<dbReference type="RefSeq" id="XP_040683587.1">
    <property type="nucleotide sequence ID" value="XM_040839317.1"/>
</dbReference>
<reference evidence="7" key="1">
    <citation type="journal article" date="2017" name="Genome Biol.">
        <title>Comparative genomics reveals high biological diversity and specific adaptations in the industrially and medically important fungal genus Aspergillus.</title>
        <authorList>
            <person name="de Vries R.P."/>
            <person name="Riley R."/>
            <person name="Wiebenga A."/>
            <person name="Aguilar-Osorio G."/>
            <person name="Amillis S."/>
            <person name="Uchima C.A."/>
            <person name="Anderluh G."/>
            <person name="Asadollahi M."/>
            <person name="Askin M."/>
            <person name="Barry K."/>
            <person name="Battaglia E."/>
            <person name="Bayram O."/>
            <person name="Benocci T."/>
            <person name="Braus-Stromeyer S.A."/>
            <person name="Caldana C."/>
            <person name="Canovas D."/>
            <person name="Cerqueira G.C."/>
            <person name="Chen F."/>
            <person name="Chen W."/>
            <person name="Choi C."/>
            <person name="Clum A."/>
            <person name="Dos Santos R.A."/>
            <person name="Damasio A.R."/>
            <person name="Diallinas G."/>
            <person name="Emri T."/>
            <person name="Fekete E."/>
            <person name="Flipphi M."/>
            <person name="Freyberg S."/>
            <person name="Gallo A."/>
            <person name="Gournas C."/>
            <person name="Habgood R."/>
            <person name="Hainaut M."/>
            <person name="Harispe M.L."/>
            <person name="Henrissat B."/>
            <person name="Hilden K.S."/>
            <person name="Hope R."/>
            <person name="Hossain A."/>
            <person name="Karabika E."/>
            <person name="Karaffa L."/>
            <person name="Karanyi Z."/>
            <person name="Krasevec N."/>
            <person name="Kuo A."/>
            <person name="Kusch H."/>
            <person name="LaButti K."/>
            <person name="Lagendijk E.L."/>
            <person name="Lapidus A."/>
            <person name="Levasseur A."/>
            <person name="Lindquist E."/>
            <person name="Lipzen A."/>
            <person name="Logrieco A.F."/>
            <person name="MacCabe A."/>
            <person name="Maekelae M.R."/>
            <person name="Malavazi I."/>
            <person name="Melin P."/>
            <person name="Meyer V."/>
            <person name="Mielnichuk N."/>
            <person name="Miskei M."/>
            <person name="Molnar A.P."/>
            <person name="Mule G."/>
            <person name="Ngan C.Y."/>
            <person name="Orejas M."/>
            <person name="Orosz E."/>
            <person name="Ouedraogo J.P."/>
            <person name="Overkamp K.M."/>
            <person name="Park H.-S."/>
            <person name="Perrone G."/>
            <person name="Piumi F."/>
            <person name="Punt P.J."/>
            <person name="Ram A.F."/>
            <person name="Ramon A."/>
            <person name="Rauscher S."/>
            <person name="Record E."/>
            <person name="Riano-Pachon D.M."/>
            <person name="Robert V."/>
            <person name="Roehrig J."/>
            <person name="Ruller R."/>
            <person name="Salamov A."/>
            <person name="Salih N.S."/>
            <person name="Samson R.A."/>
            <person name="Sandor E."/>
            <person name="Sanguinetti M."/>
            <person name="Schuetze T."/>
            <person name="Sepcic K."/>
            <person name="Shelest E."/>
            <person name="Sherlock G."/>
            <person name="Sophianopoulou V."/>
            <person name="Squina F.M."/>
            <person name="Sun H."/>
            <person name="Susca A."/>
            <person name="Todd R.B."/>
            <person name="Tsang A."/>
            <person name="Unkles S.E."/>
            <person name="van de Wiele N."/>
            <person name="van Rossen-Uffink D."/>
            <person name="Oliveira J.V."/>
            <person name="Vesth T.C."/>
            <person name="Visser J."/>
            <person name="Yu J.-H."/>
            <person name="Zhou M."/>
            <person name="Andersen M.R."/>
            <person name="Archer D.B."/>
            <person name="Baker S.E."/>
            <person name="Benoit I."/>
            <person name="Brakhage A.A."/>
            <person name="Braus G.H."/>
            <person name="Fischer R."/>
            <person name="Frisvad J.C."/>
            <person name="Goldman G.H."/>
            <person name="Houbraken J."/>
            <person name="Oakley B."/>
            <person name="Pocsi I."/>
            <person name="Scazzocchio C."/>
            <person name="Seiboth B."/>
            <person name="vanKuyk P.A."/>
            <person name="Wortman J."/>
            <person name="Dyer P.S."/>
            <person name="Grigoriev I.V."/>
        </authorList>
    </citation>
    <scope>NUCLEOTIDE SEQUENCE [LARGE SCALE GENOMIC DNA]</scope>
    <source>
        <strain evidence="7">DTO 134E9</strain>
    </source>
</reference>
<dbReference type="InterPro" id="IPR016169">
    <property type="entry name" value="FAD-bd_PCMH_sub2"/>
</dbReference>